<gene>
    <name evidence="2" type="ORF">ATB95_18360</name>
</gene>
<dbReference type="AlphaFoldDB" id="A0ABD4DGT2"/>
<dbReference type="EMBL" id="LNOI01000009">
    <property type="protein sequence ID" value="KUY14377.1"/>
    <property type="molecule type" value="Genomic_DNA"/>
</dbReference>
<evidence type="ECO:0000256" key="1">
    <source>
        <dbReference type="SAM" id="Coils"/>
    </source>
</evidence>
<accession>A0ABD4DGT2</accession>
<sequence>MENNLSKQKRLEDLIIEEKSFLELLKNFNFKTEREAERYIENNKNDFEKLKKIKEEIRELKLQLMSSQEKQEYLEYQKKIKDKYSTD</sequence>
<dbReference type="RefSeq" id="WP_031257319.1">
    <property type="nucleotide sequence ID" value="NZ_CP140570.1"/>
</dbReference>
<evidence type="ECO:0000313" key="3">
    <source>
        <dbReference type="Proteomes" id="UP000064412"/>
    </source>
</evidence>
<comment type="caution">
    <text evidence="2">The sequence shown here is derived from an EMBL/GenBank/DDBJ whole genome shotgun (WGS) entry which is preliminary data.</text>
</comment>
<keyword evidence="1" id="KW-0175">Coiled coil</keyword>
<feature type="coiled-coil region" evidence="1">
    <location>
        <begin position="36"/>
        <end position="70"/>
    </location>
</feature>
<name>A0ABD4DGT2_ELIMR</name>
<protein>
    <submittedName>
        <fullName evidence="2">Uncharacterized protein</fullName>
    </submittedName>
</protein>
<dbReference type="Proteomes" id="UP000064412">
    <property type="component" value="Unassembled WGS sequence"/>
</dbReference>
<organism evidence="2 3">
    <name type="scientific">Elizabethkingia miricola</name>
    <name type="common">Chryseobacterium miricola</name>
    <dbReference type="NCBI Taxonomy" id="172045"/>
    <lineage>
        <taxon>Bacteria</taxon>
        <taxon>Pseudomonadati</taxon>
        <taxon>Bacteroidota</taxon>
        <taxon>Flavobacteriia</taxon>
        <taxon>Flavobacteriales</taxon>
        <taxon>Weeksellaceae</taxon>
        <taxon>Elizabethkingia</taxon>
    </lineage>
</organism>
<proteinExistence type="predicted"/>
<reference evidence="2 3" key="1">
    <citation type="submission" date="2015-11" db="EMBL/GenBank/DDBJ databases">
        <authorList>
            <person name="Nicholson A.C."/>
            <person name="Humrighouse B.W."/>
            <person name="Graziano J."/>
            <person name="Lasker B."/>
            <person name="Whitney A.M."/>
            <person name="Mcquiston J.R."/>
        </authorList>
    </citation>
    <scope>NUCLEOTIDE SEQUENCE [LARGE SCALE GENOMIC DNA]</scope>
    <source>
        <strain evidence="2 3">G4071</strain>
    </source>
</reference>
<evidence type="ECO:0000313" key="2">
    <source>
        <dbReference type="EMBL" id="KUY14377.1"/>
    </source>
</evidence>